<dbReference type="EC" id="2.7.8.26" evidence="5 19"/>
<dbReference type="GO" id="GO:0005886">
    <property type="term" value="C:plasma membrane"/>
    <property type="evidence" value="ECO:0007669"/>
    <property type="project" value="UniProtKB-SubCell"/>
</dbReference>
<comment type="pathway">
    <text evidence="3 19">Cofactor biosynthesis; adenosylcobalamin biosynthesis; adenosylcobalamin from cob(II)yrinate a,c-diamide: step 7/7.</text>
</comment>
<feature type="transmembrane region" description="Helical" evidence="19">
    <location>
        <begin position="62"/>
        <end position="81"/>
    </location>
</feature>
<reference evidence="20" key="1">
    <citation type="submission" date="2009-07" db="EMBL/GenBank/DDBJ databases">
        <authorList>
            <consortium name="US DOE Joint Genome Institute (JGI-PGF)"/>
            <person name="Lucas S."/>
            <person name="Copeland A."/>
            <person name="Lapidus A."/>
            <person name="Glavina del Rio T."/>
            <person name="Tice H."/>
            <person name="Bruce D."/>
            <person name="Goodwin L."/>
            <person name="Pitluck S."/>
            <person name="Larimer F."/>
            <person name="Land M.L."/>
            <person name="Mouttaki H."/>
            <person name="He Z."/>
            <person name="Zhou J."/>
            <person name="Hemme C.L."/>
        </authorList>
    </citation>
    <scope>NUCLEOTIDE SEQUENCE</scope>
    <source>
        <strain evidence="20">DSM 2782</strain>
    </source>
</reference>
<dbReference type="AlphaFoldDB" id="F1TES2"/>
<evidence type="ECO:0000313" key="20">
    <source>
        <dbReference type="EMBL" id="EGD47238.1"/>
    </source>
</evidence>
<evidence type="ECO:0000256" key="19">
    <source>
        <dbReference type="HAMAP-Rule" id="MF_00719"/>
    </source>
</evidence>
<evidence type="ECO:0000256" key="15">
    <source>
        <dbReference type="ARBA" id="ARBA00032605"/>
    </source>
</evidence>
<evidence type="ECO:0000256" key="4">
    <source>
        <dbReference type="ARBA" id="ARBA00010561"/>
    </source>
</evidence>
<sequence>MIILKRFLLMLQFMTTIPIPVNLDVNDEDFGKGLALAPLIGLIIGGVVAGAGYILNMFFAPAISAVLVVITYILLTGGIHLDGLGDTFDGIFSNRPKERILEIMRDSRVGTYAVLVTVCNLGLNAVLVHSIISAHMYFTLILMPVAGRIGSVAGAAVSKYARSGPGLGKSFIDYCGLKELLVSAIISIIAFTAVRGVTGAFLCIFMYISAALLVKFLGRKIGGATGDVLGAVCELNQTIFLIVTYLLVFR</sequence>
<dbReference type="RefSeq" id="WP_004620355.1">
    <property type="nucleotide sequence ID" value="NZ_ACXX02000009.1"/>
</dbReference>
<evidence type="ECO:0000256" key="7">
    <source>
        <dbReference type="ARBA" id="ARBA00022475"/>
    </source>
</evidence>
<comment type="catalytic activity">
    <reaction evidence="17 19">
        <text>alpha-ribazole + adenosylcob(III)inamide-GDP = adenosylcob(III)alamin + GMP + H(+)</text>
        <dbReference type="Rhea" id="RHEA:16049"/>
        <dbReference type="ChEBI" id="CHEBI:10329"/>
        <dbReference type="ChEBI" id="CHEBI:15378"/>
        <dbReference type="ChEBI" id="CHEBI:18408"/>
        <dbReference type="ChEBI" id="CHEBI:58115"/>
        <dbReference type="ChEBI" id="CHEBI:60487"/>
        <dbReference type="EC" id="2.7.8.26"/>
    </reaction>
</comment>
<dbReference type="PANTHER" id="PTHR34148">
    <property type="entry name" value="ADENOSYLCOBINAMIDE-GDP RIBAZOLETRANSFERASE"/>
    <property type="match status" value="1"/>
</dbReference>
<feature type="transmembrane region" description="Helical" evidence="19">
    <location>
        <begin position="35"/>
        <end position="55"/>
    </location>
</feature>
<dbReference type="PANTHER" id="PTHR34148:SF1">
    <property type="entry name" value="ADENOSYLCOBINAMIDE-GDP RIBAZOLETRANSFERASE"/>
    <property type="match status" value="1"/>
</dbReference>
<keyword evidence="8 19" id="KW-0169">Cobalamin biosynthesis</keyword>
<comment type="function">
    <text evidence="14 19">Joins adenosylcobinamide-GDP and alpha-ribazole to generate adenosylcobalamin (Ado-cobalamin). Also synthesizes adenosylcobalamin 5'-phosphate from adenosylcobinamide-GDP and alpha-ribazole 5'-phosphate.</text>
</comment>
<evidence type="ECO:0000256" key="18">
    <source>
        <dbReference type="ARBA" id="ARBA00049504"/>
    </source>
</evidence>
<evidence type="ECO:0000256" key="11">
    <source>
        <dbReference type="ARBA" id="ARBA00022842"/>
    </source>
</evidence>
<dbReference type="UniPathway" id="UPA00148">
    <property type="reaction ID" value="UER00238"/>
</dbReference>
<evidence type="ECO:0000256" key="16">
    <source>
        <dbReference type="ARBA" id="ARBA00032853"/>
    </source>
</evidence>
<evidence type="ECO:0000256" key="5">
    <source>
        <dbReference type="ARBA" id="ARBA00013200"/>
    </source>
</evidence>
<proteinExistence type="inferred from homology"/>
<dbReference type="OrthoDB" id="9794626at2"/>
<evidence type="ECO:0000256" key="14">
    <source>
        <dbReference type="ARBA" id="ARBA00025228"/>
    </source>
</evidence>
<feature type="transmembrane region" description="Helical" evidence="19">
    <location>
        <begin position="109"/>
        <end position="128"/>
    </location>
</feature>
<dbReference type="EMBL" id="ACXX02000009">
    <property type="protein sequence ID" value="EGD47238.1"/>
    <property type="molecule type" value="Genomic_DNA"/>
</dbReference>
<comment type="similarity">
    <text evidence="4 19">Belongs to the CobS family.</text>
</comment>
<gene>
    <name evidence="19" type="primary">cobS</name>
    <name evidence="20" type="ORF">Cpap_1631</name>
</gene>
<comment type="subcellular location">
    <subcellularLocation>
        <location evidence="2 19">Cell membrane</location>
        <topology evidence="2 19">Multi-pass membrane protein</topology>
    </subcellularLocation>
</comment>
<evidence type="ECO:0000256" key="1">
    <source>
        <dbReference type="ARBA" id="ARBA00001946"/>
    </source>
</evidence>
<comment type="caution">
    <text evidence="20">The sequence shown here is derived from an EMBL/GenBank/DDBJ whole genome shotgun (WGS) entry which is preliminary data.</text>
</comment>
<evidence type="ECO:0000256" key="13">
    <source>
        <dbReference type="ARBA" id="ARBA00023136"/>
    </source>
</evidence>
<keyword evidence="9 19" id="KW-0808">Transferase</keyword>
<protein>
    <recommendedName>
        <fullName evidence="6 19">Adenosylcobinamide-GDP ribazoletransferase</fullName>
        <ecNumber evidence="5 19">2.7.8.26</ecNumber>
    </recommendedName>
    <alternativeName>
        <fullName evidence="16 19">Cobalamin synthase</fullName>
    </alternativeName>
    <alternativeName>
        <fullName evidence="15 19">Cobalamin-5'-phosphate synthase</fullName>
    </alternativeName>
</protein>
<name>F1TES2_9FIRM</name>
<evidence type="ECO:0000256" key="2">
    <source>
        <dbReference type="ARBA" id="ARBA00004651"/>
    </source>
</evidence>
<evidence type="ECO:0000256" key="9">
    <source>
        <dbReference type="ARBA" id="ARBA00022679"/>
    </source>
</evidence>
<reference evidence="20" key="2">
    <citation type="submission" date="2011-01" db="EMBL/GenBank/DDBJ databases">
        <title>The Non-contiguous Finished genome of Clostridium papyrosolvens.</title>
        <authorList>
            <person name="Lucas S."/>
            <person name="Copeland A."/>
            <person name="Lapidus A."/>
            <person name="Cheng J.-F."/>
            <person name="Goodwin L."/>
            <person name="Pitluck S."/>
            <person name="Misra M."/>
            <person name="Chertkov O."/>
            <person name="Detter J.C."/>
            <person name="Han C."/>
            <person name="Tapia R."/>
            <person name="Land M."/>
            <person name="Hauser L."/>
            <person name="Kyrpides N."/>
            <person name="Ivanova N."/>
            <person name="Pagani I."/>
            <person name="Mouttaki H."/>
            <person name="He Z."/>
            <person name="Zhou J."/>
            <person name="Hemme C.L."/>
            <person name="Woyke T."/>
        </authorList>
    </citation>
    <scope>NUCLEOTIDE SEQUENCE [LARGE SCALE GENOMIC DNA]</scope>
    <source>
        <strain evidence="20">DSM 2782</strain>
    </source>
</reference>
<dbReference type="HAMAP" id="MF_00719">
    <property type="entry name" value="CobS"/>
    <property type="match status" value="1"/>
</dbReference>
<feature type="transmembrane region" description="Helical" evidence="19">
    <location>
        <begin position="181"/>
        <end position="214"/>
    </location>
</feature>
<keyword evidence="7 19" id="KW-1003">Cell membrane</keyword>
<evidence type="ECO:0000256" key="17">
    <source>
        <dbReference type="ARBA" id="ARBA00048623"/>
    </source>
</evidence>
<dbReference type="Pfam" id="PF02654">
    <property type="entry name" value="CobS"/>
    <property type="match status" value="1"/>
</dbReference>
<organism evidence="20 21">
    <name type="scientific">Ruminiclostridium papyrosolvens DSM 2782</name>
    <dbReference type="NCBI Taxonomy" id="588581"/>
    <lineage>
        <taxon>Bacteria</taxon>
        <taxon>Bacillati</taxon>
        <taxon>Bacillota</taxon>
        <taxon>Clostridia</taxon>
        <taxon>Eubacteriales</taxon>
        <taxon>Oscillospiraceae</taxon>
        <taxon>Ruminiclostridium</taxon>
    </lineage>
</organism>
<dbReference type="Proteomes" id="UP000003860">
    <property type="component" value="Unassembled WGS sequence"/>
</dbReference>
<accession>F1TES2</accession>
<dbReference type="GO" id="GO:0009236">
    <property type="term" value="P:cobalamin biosynthetic process"/>
    <property type="evidence" value="ECO:0007669"/>
    <property type="project" value="UniProtKB-UniRule"/>
</dbReference>
<dbReference type="NCBIfam" id="TIGR00317">
    <property type="entry name" value="cobS"/>
    <property type="match status" value="1"/>
</dbReference>
<dbReference type="InterPro" id="IPR003805">
    <property type="entry name" value="CobS"/>
</dbReference>
<evidence type="ECO:0000256" key="8">
    <source>
        <dbReference type="ARBA" id="ARBA00022573"/>
    </source>
</evidence>
<comment type="catalytic activity">
    <reaction evidence="18 19">
        <text>alpha-ribazole 5'-phosphate + adenosylcob(III)inamide-GDP = adenosylcob(III)alamin 5'-phosphate + GMP + H(+)</text>
        <dbReference type="Rhea" id="RHEA:23560"/>
        <dbReference type="ChEBI" id="CHEBI:15378"/>
        <dbReference type="ChEBI" id="CHEBI:57918"/>
        <dbReference type="ChEBI" id="CHEBI:58115"/>
        <dbReference type="ChEBI" id="CHEBI:60487"/>
        <dbReference type="ChEBI" id="CHEBI:60493"/>
        <dbReference type="EC" id="2.7.8.26"/>
    </reaction>
</comment>
<evidence type="ECO:0000313" key="21">
    <source>
        <dbReference type="Proteomes" id="UP000003860"/>
    </source>
</evidence>
<evidence type="ECO:0000256" key="10">
    <source>
        <dbReference type="ARBA" id="ARBA00022692"/>
    </source>
</evidence>
<dbReference type="GO" id="GO:0051073">
    <property type="term" value="F:adenosylcobinamide-GDP ribazoletransferase activity"/>
    <property type="evidence" value="ECO:0007669"/>
    <property type="project" value="UniProtKB-UniRule"/>
</dbReference>
<keyword evidence="13 19" id="KW-0472">Membrane</keyword>
<dbReference type="STRING" id="588581.Cpap_1631"/>
<keyword evidence="21" id="KW-1185">Reference proteome</keyword>
<comment type="cofactor">
    <cofactor evidence="1 19">
        <name>Mg(2+)</name>
        <dbReference type="ChEBI" id="CHEBI:18420"/>
    </cofactor>
</comment>
<evidence type="ECO:0000256" key="12">
    <source>
        <dbReference type="ARBA" id="ARBA00022989"/>
    </source>
</evidence>
<keyword evidence="10 19" id="KW-0812">Transmembrane</keyword>
<evidence type="ECO:0000256" key="3">
    <source>
        <dbReference type="ARBA" id="ARBA00004663"/>
    </source>
</evidence>
<dbReference type="GO" id="GO:0008818">
    <property type="term" value="F:cobalamin 5'-phosphate synthase activity"/>
    <property type="evidence" value="ECO:0007669"/>
    <property type="project" value="UniProtKB-UniRule"/>
</dbReference>
<keyword evidence="11 19" id="KW-0460">Magnesium</keyword>
<keyword evidence="12 19" id="KW-1133">Transmembrane helix</keyword>
<evidence type="ECO:0000256" key="6">
    <source>
        <dbReference type="ARBA" id="ARBA00015850"/>
    </source>
</evidence>
<dbReference type="eggNOG" id="COG0368">
    <property type="taxonomic scope" value="Bacteria"/>
</dbReference>
<feature type="transmembrane region" description="Helical" evidence="19">
    <location>
        <begin position="226"/>
        <end position="248"/>
    </location>
</feature>